<accession>A0A9E3ZSU1</accession>
<comment type="caution">
    <text evidence="2">The sequence shown here is derived from an EMBL/GenBank/DDBJ whole genome shotgun (WGS) entry which is preliminary data.</text>
</comment>
<dbReference type="AlphaFoldDB" id="A0A9E3ZSU1"/>
<dbReference type="RefSeq" id="WP_071873581.1">
    <property type="nucleotide sequence ID" value="NZ_JBHSHF010000002.1"/>
</dbReference>
<feature type="transmembrane region" description="Helical" evidence="1">
    <location>
        <begin position="89"/>
        <end position="106"/>
    </location>
</feature>
<keyword evidence="1" id="KW-0472">Membrane</keyword>
<dbReference type="Proteomes" id="UP000813384">
    <property type="component" value="Unassembled WGS sequence"/>
</dbReference>
<gene>
    <name evidence="2" type="ORF">K8V42_05430</name>
</gene>
<dbReference type="InterPro" id="IPR008407">
    <property type="entry name" value="Brnchd-chn_aa_trnsp_AzlD"/>
</dbReference>
<evidence type="ECO:0000313" key="2">
    <source>
        <dbReference type="EMBL" id="MCC9273715.1"/>
    </source>
</evidence>
<feature type="transmembrane region" description="Helical" evidence="1">
    <location>
        <begin position="6"/>
        <end position="28"/>
    </location>
</feature>
<keyword evidence="1" id="KW-0812">Transmembrane</keyword>
<dbReference type="OrthoDB" id="7870017at2"/>
<evidence type="ECO:0000256" key="1">
    <source>
        <dbReference type="SAM" id="Phobius"/>
    </source>
</evidence>
<sequence length="107" mass="12320">MIDQRYWLLILGCGFVTWFPRVLPFIFSRNITFSPRFRQFLDYLPLCILAALLLQSLLSVENQEIPTLKIQETLACIPTLIVGYYTKDLMKIVITGIITIALIRLVG</sequence>
<feature type="transmembrane region" description="Helical" evidence="1">
    <location>
        <begin position="40"/>
        <end position="58"/>
    </location>
</feature>
<name>A0A9E3ZSU1_9ENTE</name>
<organism evidence="2 3">
    <name type="scientific">Enterococcus aquimarinus</name>
    <dbReference type="NCBI Taxonomy" id="328396"/>
    <lineage>
        <taxon>Bacteria</taxon>
        <taxon>Bacillati</taxon>
        <taxon>Bacillota</taxon>
        <taxon>Bacilli</taxon>
        <taxon>Lactobacillales</taxon>
        <taxon>Enterococcaceae</taxon>
        <taxon>Enterococcus</taxon>
    </lineage>
</organism>
<protein>
    <submittedName>
        <fullName evidence="2">AzlD domain-containing protein</fullName>
    </submittedName>
</protein>
<dbReference type="Pfam" id="PF05437">
    <property type="entry name" value="AzlD"/>
    <property type="match status" value="1"/>
</dbReference>
<dbReference type="EMBL" id="JAJJVO010000082">
    <property type="protein sequence ID" value="MCC9273715.1"/>
    <property type="molecule type" value="Genomic_DNA"/>
</dbReference>
<proteinExistence type="predicted"/>
<evidence type="ECO:0000313" key="3">
    <source>
        <dbReference type="Proteomes" id="UP000813384"/>
    </source>
</evidence>
<reference evidence="2" key="1">
    <citation type="journal article" date="2021" name="PeerJ">
        <title>Extensive microbial diversity within the chicken gut microbiome revealed by metagenomics and culture.</title>
        <authorList>
            <person name="Gilroy R."/>
            <person name="Ravi A."/>
            <person name="Getino M."/>
            <person name="Pursley I."/>
            <person name="Horton D.L."/>
            <person name="Alikhan N.F."/>
            <person name="Baker D."/>
            <person name="Gharbi K."/>
            <person name="Hall N."/>
            <person name="Watson M."/>
            <person name="Adriaenssens E.M."/>
            <person name="Foster-Nyarko E."/>
            <person name="Jarju S."/>
            <person name="Secka A."/>
            <person name="Antonio M."/>
            <person name="Oren A."/>
            <person name="Chaudhuri R.R."/>
            <person name="La Ragione R."/>
            <person name="Hildebrand F."/>
            <person name="Pallen M.J."/>
        </authorList>
    </citation>
    <scope>NUCLEOTIDE SEQUENCE</scope>
    <source>
        <strain evidence="2">150</strain>
    </source>
</reference>
<keyword evidence="1" id="KW-1133">Transmembrane helix</keyword>
<reference evidence="2" key="2">
    <citation type="submission" date="2021-11" db="EMBL/GenBank/DDBJ databases">
        <authorList>
            <person name="Gilroy R."/>
        </authorList>
    </citation>
    <scope>NUCLEOTIDE SEQUENCE</scope>
    <source>
        <strain evidence="2">150</strain>
    </source>
</reference>